<dbReference type="RefSeq" id="WP_377937238.1">
    <property type="nucleotide sequence ID" value="NZ_JBHUMF010000031.1"/>
</dbReference>
<dbReference type="Proteomes" id="UP001597506">
    <property type="component" value="Unassembled WGS sequence"/>
</dbReference>
<proteinExistence type="predicted"/>
<organism evidence="1 2">
    <name type="scientific">Bacillus seohaeanensis</name>
    <dbReference type="NCBI Taxonomy" id="284580"/>
    <lineage>
        <taxon>Bacteria</taxon>
        <taxon>Bacillati</taxon>
        <taxon>Bacillota</taxon>
        <taxon>Bacilli</taxon>
        <taxon>Bacillales</taxon>
        <taxon>Bacillaceae</taxon>
        <taxon>Bacillus</taxon>
    </lineage>
</organism>
<accession>A0ABW5RW42</accession>
<keyword evidence="2" id="KW-1185">Reference proteome</keyword>
<comment type="caution">
    <text evidence="1">The sequence shown here is derived from an EMBL/GenBank/DDBJ whole genome shotgun (WGS) entry which is preliminary data.</text>
</comment>
<dbReference type="EMBL" id="JBHUMF010000031">
    <property type="protein sequence ID" value="MFD2682590.1"/>
    <property type="molecule type" value="Genomic_DNA"/>
</dbReference>
<gene>
    <name evidence="1" type="ORF">ACFSUL_17770</name>
</gene>
<evidence type="ECO:0008006" key="3">
    <source>
        <dbReference type="Google" id="ProtNLM"/>
    </source>
</evidence>
<sequence>MNIKSGNTEAFEQYSQFLSLKEFNNHIEMWMVEYKKEFTKAELVGFKRLVRFAAKFPGVCNAKIGTMLKAIHEEYHNNGISRSSFKRMIGKAKKLGIITVHETERKNGSQSSNLYIFNRFPINEPPTDDKLNHHKTSNLLKTKNQIIKKRKDNELDNTFLDTTVSNNSKDTATHNDHQQVVTSEKPLLDHTFTNDEVPQAFRQLVKCFFDEAQTVEEYWKMTKLAAYRNNRENEQGQVLTVAINSFKQMINKWKGTKAIKKPIAYFYGILNKKLEQLYFEELAEMEVHEEKGDTELPYSLELAKAVFGC</sequence>
<name>A0ABW5RW42_9BACI</name>
<reference evidence="2" key="1">
    <citation type="journal article" date="2019" name="Int. J. Syst. Evol. Microbiol.">
        <title>The Global Catalogue of Microorganisms (GCM) 10K type strain sequencing project: providing services to taxonomists for standard genome sequencing and annotation.</title>
        <authorList>
            <consortium name="The Broad Institute Genomics Platform"/>
            <consortium name="The Broad Institute Genome Sequencing Center for Infectious Disease"/>
            <person name="Wu L."/>
            <person name="Ma J."/>
        </authorList>
    </citation>
    <scope>NUCLEOTIDE SEQUENCE [LARGE SCALE GENOMIC DNA]</scope>
    <source>
        <strain evidence="2">KCTC 3913</strain>
    </source>
</reference>
<evidence type="ECO:0000313" key="1">
    <source>
        <dbReference type="EMBL" id="MFD2682590.1"/>
    </source>
</evidence>
<evidence type="ECO:0000313" key="2">
    <source>
        <dbReference type="Proteomes" id="UP001597506"/>
    </source>
</evidence>
<protein>
    <recommendedName>
        <fullName evidence="3">Helix-turn-helix domain-containing protein</fullName>
    </recommendedName>
</protein>